<evidence type="ECO:0000256" key="5">
    <source>
        <dbReference type="SAM" id="Phobius"/>
    </source>
</evidence>
<dbReference type="GO" id="GO:1990573">
    <property type="term" value="P:potassium ion import across plasma membrane"/>
    <property type="evidence" value="ECO:0007669"/>
    <property type="project" value="TreeGrafter"/>
</dbReference>
<keyword evidence="8" id="KW-1185">Reference proteome</keyword>
<keyword evidence="2 5" id="KW-0812">Transmembrane</keyword>
<dbReference type="GO" id="GO:0055075">
    <property type="term" value="P:potassium ion homeostasis"/>
    <property type="evidence" value="ECO:0007669"/>
    <property type="project" value="TreeGrafter"/>
</dbReference>
<keyword evidence="4 5" id="KW-0472">Membrane</keyword>
<accession>A0A7R9FTA0</accession>
<gene>
    <name evidence="7" type="ORF">DSTB1V02_LOCUS14079</name>
</gene>
<dbReference type="Proteomes" id="UP000677054">
    <property type="component" value="Unassembled WGS sequence"/>
</dbReference>
<evidence type="ECO:0000256" key="1">
    <source>
        <dbReference type="ARBA" id="ARBA00004141"/>
    </source>
</evidence>
<dbReference type="OrthoDB" id="6376909at2759"/>
<evidence type="ECO:0000313" key="7">
    <source>
        <dbReference type="EMBL" id="CAD7254333.1"/>
    </source>
</evidence>
<feature type="domain" description="Amino acid permease/ SLC12A" evidence="6">
    <location>
        <begin position="35"/>
        <end position="121"/>
    </location>
</feature>
<evidence type="ECO:0000256" key="4">
    <source>
        <dbReference type="ARBA" id="ARBA00023136"/>
    </source>
</evidence>
<dbReference type="Pfam" id="PF00324">
    <property type="entry name" value="AA_permease"/>
    <property type="match status" value="1"/>
</dbReference>
<evidence type="ECO:0000313" key="8">
    <source>
        <dbReference type="Proteomes" id="UP000677054"/>
    </source>
</evidence>
<dbReference type="InterPro" id="IPR004841">
    <property type="entry name" value="AA-permease/SLC12A_dom"/>
</dbReference>
<name>A0A7R9FTA0_9CRUS</name>
<evidence type="ECO:0000256" key="2">
    <source>
        <dbReference type="ARBA" id="ARBA00022692"/>
    </source>
</evidence>
<dbReference type="EMBL" id="CAJPEV010009103">
    <property type="protein sequence ID" value="CAG0905541.1"/>
    <property type="molecule type" value="Genomic_DNA"/>
</dbReference>
<feature type="non-terminal residue" evidence="7">
    <location>
        <position position="1"/>
    </location>
</feature>
<evidence type="ECO:0000259" key="6">
    <source>
        <dbReference type="Pfam" id="PF00324"/>
    </source>
</evidence>
<keyword evidence="3 5" id="KW-1133">Transmembrane helix</keyword>
<dbReference type="GO" id="GO:0006884">
    <property type="term" value="P:cell volume homeostasis"/>
    <property type="evidence" value="ECO:0007669"/>
    <property type="project" value="TreeGrafter"/>
</dbReference>
<dbReference type="AlphaFoldDB" id="A0A7R9FTA0"/>
<reference evidence="7" key="1">
    <citation type="submission" date="2020-11" db="EMBL/GenBank/DDBJ databases">
        <authorList>
            <person name="Tran Van P."/>
        </authorList>
    </citation>
    <scope>NUCLEOTIDE SEQUENCE</scope>
</reference>
<evidence type="ECO:0000256" key="3">
    <source>
        <dbReference type="ARBA" id="ARBA00022989"/>
    </source>
</evidence>
<dbReference type="EMBL" id="LR908621">
    <property type="protein sequence ID" value="CAD7254333.1"/>
    <property type="molecule type" value="Genomic_DNA"/>
</dbReference>
<protein>
    <recommendedName>
        <fullName evidence="6">Amino acid permease/ SLC12A domain-containing protein</fullName>
    </recommendedName>
</protein>
<organism evidence="7">
    <name type="scientific">Darwinula stevensoni</name>
    <dbReference type="NCBI Taxonomy" id="69355"/>
    <lineage>
        <taxon>Eukaryota</taxon>
        <taxon>Metazoa</taxon>
        <taxon>Ecdysozoa</taxon>
        <taxon>Arthropoda</taxon>
        <taxon>Crustacea</taxon>
        <taxon>Oligostraca</taxon>
        <taxon>Ostracoda</taxon>
        <taxon>Podocopa</taxon>
        <taxon>Podocopida</taxon>
        <taxon>Darwinulocopina</taxon>
        <taxon>Darwinuloidea</taxon>
        <taxon>Darwinulidae</taxon>
        <taxon>Darwinula</taxon>
    </lineage>
</organism>
<dbReference type="InterPro" id="IPR004842">
    <property type="entry name" value="SLC12A_fam"/>
</dbReference>
<feature type="transmembrane region" description="Helical" evidence="5">
    <location>
        <begin position="67"/>
        <end position="87"/>
    </location>
</feature>
<dbReference type="GO" id="GO:0055078">
    <property type="term" value="P:sodium ion homeostasis"/>
    <property type="evidence" value="ECO:0007669"/>
    <property type="project" value="TreeGrafter"/>
</dbReference>
<feature type="transmembrane region" description="Helical" evidence="5">
    <location>
        <begin position="93"/>
        <end position="111"/>
    </location>
</feature>
<dbReference type="Gene3D" id="1.20.1740.10">
    <property type="entry name" value="Amino acid/polyamine transporter I"/>
    <property type="match status" value="1"/>
</dbReference>
<dbReference type="PANTHER" id="PTHR11827">
    <property type="entry name" value="SOLUTE CARRIER FAMILY 12, CATION COTRANSPORTERS"/>
    <property type="match status" value="1"/>
</dbReference>
<sequence length="121" mass="13109">MKGDAIVGLHRHLGATFKGPRDAARPQSEMERRSERVNLALAKDKLYPGIGFFAVGYGANNDPVRGYVASFIIGVACILIANLNAVATLVVNFFLAAYALINFSVFHATITKAPGWRPSFK</sequence>
<proteinExistence type="predicted"/>
<dbReference type="GO" id="GO:0055064">
    <property type="term" value="P:chloride ion homeostasis"/>
    <property type="evidence" value="ECO:0007669"/>
    <property type="project" value="TreeGrafter"/>
</dbReference>
<dbReference type="PANTHER" id="PTHR11827:SF103">
    <property type="entry name" value="SODIUM CHLORIDE COTRANSPORTER 69, ISOFORM E"/>
    <property type="match status" value="1"/>
</dbReference>
<comment type="subcellular location">
    <subcellularLocation>
        <location evidence="1">Membrane</location>
        <topology evidence="1">Multi-pass membrane protein</topology>
    </subcellularLocation>
</comment>
<dbReference type="GO" id="GO:0008511">
    <property type="term" value="F:sodium:potassium:chloride symporter activity"/>
    <property type="evidence" value="ECO:0007669"/>
    <property type="project" value="TreeGrafter"/>
</dbReference>
<dbReference type="GO" id="GO:0016020">
    <property type="term" value="C:membrane"/>
    <property type="evidence" value="ECO:0007669"/>
    <property type="project" value="UniProtKB-SubCell"/>
</dbReference>